<evidence type="ECO:0000313" key="3">
    <source>
        <dbReference type="Proteomes" id="UP000233534"/>
    </source>
</evidence>
<dbReference type="KEGG" id="hsc:HVS_03580"/>
<proteinExistence type="predicted"/>
<protein>
    <recommendedName>
        <fullName evidence="4">FG-GAP repeat protein</fullName>
    </recommendedName>
</protein>
<keyword evidence="3" id="KW-1185">Reference proteome</keyword>
<dbReference type="EMBL" id="CP025197">
    <property type="protein sequence ID" value="AUG56664.1"/>
    <property type="molecule type" value="Genomic_DNA"/>
</dbReference>
<evidence type="ECO:0000313" key="2">
    <source>
        <dbReference type="EMBL" id="AUG56664.1"/>
    </source>
</evidence>
<feature type="chain" id="PRO_5039683524" description="FG-GAP repeat protein" evidence="1">
    <location>
        <begin position="22"/>
        <end position="418"/>
    </location>
</feature>
<dbReference type="PROSITE" id="PS51257">
    <property type="entry name" value="PROKAR_LIPOPROTEIN"/>
    <property type="match status" value="1"/>
</dbReference>
<reference evidence="2 3" key="1">
    <citation type="submission" date="2017-12" db="EMBL/GenBank/DDBJ databases">
        <title>Complete genome sequence of Herbivorax saccincola GGR1, a novel Cellulosome-producing hydrolytic bacterium in a thermophilic biogas plant, established by Illumina and Nanopore MinION sequencing.</title>
        <authorList>
            <person name="Pechtl A."/>
            <person name="Ruckert C."/>
            <person name="Koeck D.E."/>
            <person name="Maus I."/>
            <person name="Winkler A."/>
            <person name="Kalinowski J."/>
            <person name="Puhler A."/>
            <person name="Schwarz W.W."/>
            <person name="Zverlov V.V."/>
            <person name="Schluter A."/>
            <person name="Liebl W."/>
        </authorList>
    </citation>
    <scope>NUCLEOTIDE SEQUENCE [LARGE SCALE GENOMIC DNA]</scope>
    <source>
        <strain evidence="3">SR1</strain>
    </source>
</reference>
<evidence type="ECO:0000256" key="1">
    <source>
        <dbReference type="SAM" id="SignalP"/>
    </source>
</evidence>
<dbReference type="AlphaFoldDB" id="A0A2K9E9H7"/>
<dbReference type="RefSeq" id="WP_101299308.1">
    <property type="nucleotide sequence ID" value="NZ_CP025197.1"/>
</dbReference>
<keyword evidence="1" id="KW-0732">Signal</keyword>
<organism evidence="2 3">
    <name type="scientific">Acetivibrio saccincola</name>
    <dbReference type="NCBI Taxonomy" id="1677857"/>
    <lineage>
        <taxon>Bacteria</taxon>
        <taxon>Bacillati</taxon>
        <taxon>Bacillota</taxon>
        <taxon>Clostridia</taxon>
        <taxon>Eubacteriales</taxon>
        <taxon>Oscillospiraceae</taxon>
        <taxon>Acetivibrio</taxon>
    </lineage>
</organism>
<dbReference type="Proteomes" id="UP000233534">
    <property type="component" value="Chromosome"/>
</dbReference>
<feature type="signal peptide" evidence="1">
    <location>
        <begin position="1"/>
        <end position="21"/>
    </location>
</feature>
<gene>
    <name evidence="2" type="ORF">HVS_03580</name>
</gene>
<accession>A0A2K9E9H7</accession>
<name>A0A2K9E9H7_9FIRM</name>
<sequence>MKKFILLTLIFYMLITTTGCKNDVHISNSGSQQGIQNTMNENEYLIKVKSFQDEISKYNSDLQPNQITEICHSASEELVDILLQKDSISSDLVSILGNESEFYIKIKNDNTLNKLNCRIVEFGTKQSVMGGVVKLYIQSWNDSIPQVQEIYSAVIGENIAKIIDYSIVLQDNDYYFVIIDKLYGPESIYVRIDTKKYINSEWIPCSELIETNIKGWNIESEGLIILNSQKISFNNENDYEVKLNENICEIDVVDVNKNIIDTLNIRFEDGKWQIGFESKGEKDVKWLRFSTSDFTNERELIKKYREKEIKDIEEGKMGSDTVVKIGIALADVNNDGEDEIIALLSHKYYSSSQSNAVLGIYFISNGEVNRYVPLPSVFVDTGNLEKQNEIGYIDNEGSSWVDFIVNGKKYTWDGNIYN</sequence>
<evidence type="ECO:0008006" key="4">
    <source>
        <dbReference type="Google" id="ProtNLM"/>
    </source>
</evidence>